<feature type="region of interest" description="Disordered" evidence="1">
    <location>
        <begin position="314"/>
        <end position="335"/>
    </location>
</feature>
<dbReference type="PANTHER" id="PTHR14927:SF0">
    <property type="entry name" value="NUCLEOLAR PROTEIN 10"/>
    <property type="match status" value="1"/>
</dbReference>
<reference evidence="2 3" key="1">
    <citation type="submission" date="2024-01" db="EMBL/GenBank/DDBJ databases">
        <title>The genomes of 5 underutilized Papilionoideae crops provide insights into root nodulation and disease resistance.</title>
        <authorList>
            <person name="Yuan L."/>
        </authorList>
    </citation>
    <scope>NUCLEOTIDE SEQUENCE [LARGE SCALE GENOMIC DNA]</scope>
    <source>
        <strain evidence="2">LY-2023</strain>
        <tissue evidence="2">Leaf</tissue>
    </source>
</reference>
<dbReference type="InterPro" id="IPR040382">
    <property type="entry name" value="NOL10/Enp2"/>
</dbReference>
<dbReference type="EMBL" id="JAYKXN010000003">
    <property type="protein sequence ID" value="KAK7301860.1"/>
    <property type="molecule type" value="Genomic_DNA"/>
</dbReference>
<dbReference type="AlphaFoldDB" id="A0AAN9JM96"/>
<dbReference type="Proteomes" id="UP001359559">
    <property type="component" value="Unassembled WGS sequence"/>
</dbReference>
<evidence type="ECO:0000313" key="3">
    <source>
        <dbReference type="Proteomes" id="UP001359559"/>
    </source>
</evidence>
<evidence type="ECO:0000256" key="1">
    <source>
        <dbReference type="SAM" id="MobiDB-lite"/>
    </source>
</evidence>
<feature type="compositionally biased region" description="Polar residues" evidence="1">
    <location>
        <begin position="317"/>
        <end position="335"/>
    </location>
</feature>
<keyword evidence="3" id="KW-1185">Reference proteome</keyword>
<comment type="caution">
    <text evidence="2">The sequence shown here is derived from an EMBL/GenBank/DDBJ whole genome shotgun (WGS) entry which is preliminary data.</text>
</comment>
<protein>
    <submittedName>
        <fullName evidence="2">Uncharacterized protein</fullName>
    </submittedName>
</protein>
<dbReference type="GO" id="GO:0030686">
    <property type="term" value="C:90S preribosome"/>
    <property type="evidence" value="ECO:0007669"/>
    <property type="project" value="TreeGrafter"/>
</dbReference>
<dbReference type="GO" id="GO:0032040">
    <property type="term" value="C:small-subunit processome"/>
    <property type="evidence" value="ECO:0007669"/>
    <property type="project" value="TreeGrafter"/>
</dbReference>
<sequence length="335" mass="37945">MVTQDDGMKKTSINGIKTYTIASQQPLLASWLPTKKQSSHHKVKSYTQSLQLLKDLRFTTAAIKIKATLDGEYIVTVTVPTISIEDFVGVKYRMGRDMTYDCWSYDLLCATSSPNLYRINLEQLHGLVACGGDDDDMEFFDMRVRSSVRRINDVRPSGNADQVAFLLFNSSLFHGTRMLSEAQPTLMNKIKELIIQCELKSKECYEAWMSLTTTNEHLEAVQMELDKMTFKLEIKQATEGFHHVPGVVEAKDNNIIELWNVLQAGSNAREVEVIMLMSIVVDLTVMMLDSEISYLPIPRQVGFMQKQYSSSLESSSQEDQCNPNNNVTLTQIQGR</sequence>
<dbReference type="PANTHER" id="PTHR14927">
    <property type="entry name" value="NUCLEOLAR PROTEIN 10"/>
    <property type="match status" value="1"/>
</dbReference>
<dbReference type="GO" id="GO:0000462">
    <property type="term" value="P:maturation of SSU-rRNA from tricistronic rRNA transcript (SSU-rRNA, 5.8S rRNA, LSU-rRNA)"/>
    <property type="evidence" value="ECO:0007669"/>
    <property type="project" value="TreeGrafter"/>
</dbReference>
<organism evidence="2 3">
    <name type="scientific">Clitoria ternatea</name>
    <name type="common">Butterfly pea</name>
    <dbReference type="NCBI Taxonomy" id="43366"/>
    <lineage>
        <taxon>Eukaryota</taxon>
        <taxon>Viridiplantae</taxon>
        <taxon>Streptophyta</taxon>
        <taxon>Embryophyta</taxon>
        <taxon>Tracheophyta</taxon>
        <taxon>Spermatophyta</taxon>
        <taxon>Magnoliopsida</taxon>
        <taxon>eudicotyledons</taxon>
        <taxon>Gunneridae</taxon>
        <taxon>Pentapetalae</taxon>
        <taxon>rosids</taxon>
        <taxon>fabids</taxon>
        <taxon>Fabales</taxon>
        <taxon>Fabaceae</taxon>
        <taxon>Papilionoideae</taxon>
        <taxon>50 kb inversion clade</taxon>
        <taxon>NPAAA clade</taxon>
        <taxon>indigoferoid/millettioid clade</taxon>
        <taxon>Phaseoleae</taxon>
        <taxon>Clitoria</taxon>
    </lineage>
</organism>
<gene>
    <name evidence="2" type="ORF">RJT34_12736</name>
</gene>
<evidence type="ECO:0000313" key="2">
    <source>
        <dbReference type="EMBL" id="KAK7301860.1"/>
    </source>
</evidence>
<proteinExistence type="predicted"/>
<name>A0AAN9JM96_CLITE</name>
<accession>A0AAN9JM96</accession>